<comment type="subcellular location">
    <subcellularLocation>
        <location evidence="1">Membrane</location>
        <topology evidence="1">Multi-pass membrane protein</topology>
    </subcellularLocation>
</comment>
<evidence type="ECO:0000256" key="2">
    <source>
        <dbReference type="ARBA" id="ARBA00007362"/>
    </source>
</evidence>
<dbReference type="EMBL" id="JBHLTL010000006">
    <property type="protein sequence ID" value="MFC0589714.1"/>
    <property type="molecule type" value="Genomic_DNA"/>
</dbReference>
<keyword evidence="3 6" id="KW-0812">Transmembrane</keyword>
<dbReference type="PANTHER" id="PTHR32322">
    <property type="entry name" value="INNER MEMBRANE TRANSPORTER"/>
    <property type="match status" value="1"/>
</dbReference>
<feature type="transmembrane region" description="Helical" evidence="6">
    <location>
        <begin position="41"/>
        <end position="59"/>
    </location>
</feature>
<protein>
    <submittedName>
        <fullName evidence="8">DMT family transporter</fullName>
    </submittedName>
</protein>
<dbReference type="InterPro" id="IPR050638">
    <property type="entry name" value="AA-Vitamin_Transporters"/>
</dbReference>
<evidence type="ECO:0000256" key="3">
    <source>
        <dbReference type="ARBA" id="ARBA00022692"/>
    </source>
</evidence>
<evidence type="ECO:0000259" key="7">
    <source>
        <dbReference type="Pfam" id="PF00892"/>
    </source>
</evidence>
<feature type="transmembrane region" description="Helical" evidence="6">
    <location>
        <begin position="96"/>
        <end position="114"/>
    </location>
</feature>
<dbReference type="InterPro" id="IPR037185">
    <property type="entry name" value="EmrE-like"/>
</dbReference>
<keyword evidence="9" id="KW-1185">Reference proteome</keyword>
<feature type="transmembrane region" description="Helical" evidence="6">
    <location>
        <begin position="156"/>
        <end position="177"/>
    </location>
</feature>
<feature type="transmembrane region" description="Helical" evidence="6">
    <location>
        <begin position="277"/>
        <end position="296"/>
    </location>
</feature>
<comment type="similarity">
    <text evidence="2">Belongs to the EamA transporter family.</text>
</comment>
<feature type="domain" description="EamA" evidence="7">
    <location>
        <begin position="12"/>
        <end position="143"/>
    </location>
</feature>
<evidence type="ECO:0000256" key="1">
    <source>
        <dbReference type="ARBA" id="ARBA00004141"/>
    </source>
</evidence>
<evidence type="ECO:0000256" key="6">
    <source>
        <dbReference type="SAM" id="Phobius"/>
    </source>
</evidence>
<dbReference type="RefSeq" id="WP_379481183.1">
    <property type="nucleotide sequence ID" value="NZ_JBHLTL010000006.1"/>
</dbReference>
<sequence length="306" mass="31999">MSQATRVTPRALAAFLLITLIWGSTWLVIKDQVGALPPAWAVTYRFVLAAAGMFALAALRREPLGLPLPALGFATLLGLFQFFGNFQLVYRAEQHITSGLVAVIFALLLVPNTLLGRIFVGTRVSARFVAGSLVAIAGIVLLMLHEYRAGPNGGAAVLSGIALTGLAVLSASTSNVMQAAQIARRSSTVVLIAWAMLLGALADATFAWITAGPPPFDLGTRQLLGIAYLAIMGSVVTFPLYFALIRDWGPGPAAYSSVLIPVVAMGLSTLFEGYQWSALAAGGAALALAGLVIALSPPRQARSPSR</sequence>
<evidence type="ECO:0000313" key="9">
    <source>
        <dbReference type="Proteomes" id="UP001589943"/>
    </source>
</evidence>
<name>A0ABV6PIQ4_9SPHN</name>
<feature type="transmembrane region" description="Helical" evidence="6">
    <location>
        <begin position="223"/>
        <end position="245"/>
    </location>
</feature>
<gene>
    <name evidence="8" type="ORF">ACFFF7_09845</name>
</gene>
<evidence type="ECO:0000256" key="5">
    <source>
        <dbReference type="ARBA" id="ARBA00023136"/>
    </source>
</evidence>
<feature type="transmembrane region" description="Helical" evidence="6">
    <location>
        <begin position="66"/>
        <end position="84"/>
    </location>
</feature>
<dbReference type="SUPFAM" id="SSF103481">
    <property type="entry name" value="Multidrug resistance efflux transporter EmrE"/>
    <property type="match status" value="2"/>
</dbReference>
<evidence type="ECO:0000313" key="8">
    <source>
        <dbReference type="EMBL" id="MFC0589714.1"/>
    </source>
</evidence>
<keyword evidence="5 6" id="KW-0472">Membrane</keyword>
<dbReference type="Pfam" id="PF00892">
    <property type="entry name" value="EamA"/>
    <property type="match status" value="2"/>
</dbReference>
<dbReference type="Proteomes" id="UP001589943">
    <property type="component" value="Unassembled WGS sequence"/>
</dbReference>
<feature type="transmembrane region" description="Helical" evidence="6">
    <location>
        <begin position="189"/>
        <end position="211"/>
    </location>
</feature>
<dbReference type="PANTHER" id="PTHR32322:SF2">
    <property type="entry name" value="EAMA DOMAIN-CONTAINING PROTEIN"/>
    <property type="match status" value="1"/>
</dbReference>
<feature type="transmembrane region" description="Helical" evidence="6">
    <location>
        <begin position="12"/>
        <end position="29"/>
    </location>
</feature>
<accession>A0ABV6PIQ4</accession>
<reference evidence="8 9" key="1">
    <citation type="submission" date="2024-09" db="EMBL/GenBank/DDBJ databases">
        <authorList>
            <person name="Sun Q."/>
            <person name="Mori K."/>
        </authorList>
    </citation>
    <scope>NUCLEOTIDE SEQUENCE [LARGE SCALE GENOMIC DNA]</scope>
    <source>
        <strain evidence="8 9">NCAIM B.02537</strain>
    </source>
</reference>
<comment type="caution">
    <text evidence="8">The sequence shown here is derived from an EMBL/GenBank/DDBJ whole genome shotgun (WGS) entry which is preliminary data.</text>
</comment>
<dbReference type="InterPro" id="IPR000620">
    <property type="entry name" value="EamA_dom"/>
</dbReference>
<evidence type="ECO:0000256" key="4">
    <source>
        <dbReference type="ARBA" id="ARBA00022989"/>
    </source>
</evidence>
<feature type="transmembrane region" description="Helical" evidence="6">
    <location>
        <begin position="252"/>
        <end position="271"/>
    </location>
</feature>
<feature type="domain" description="EamA" evidence="7">
    <location>
        <begin position="159"/>
        <end position="294"/>
    </location>
</feature>
<organism evidence="8 9">
    <name type="scientific">Novosphingobium aquiterrae</name>
    <dbReference type="NCBI Taxonomy" id="624388"/>
    <lineage>
        <taxon>Bacteria</taxon>
        <taxon>Pseudomonadati</taxon>
        <taxon>Pseudomonadota</taxon>
        <taxon>Alphaproteobacteria</taxon>
        <taxon>Sphingomonadales</taxon>
        <taxon>Sphingomonadaceae</taxon>
        <taxon>Novosphingobium</taxon>
    </lineage>
</organism>
<proteinExistence type="inferred from homology"/>
<feature type="transmembrane region" description="Helical" evidence="6">
    <location>
        <begin position="126"/>
        <end position="144"/>
    </location>
</feature>
<keyword evidence="4 6" id="KW-1133">Transmembrane helix</keyword>